<keyword evidence="1" id="KW-0812">Transmembrane</keyword>
<comment type="caution">
    <text evidence="3">The sequence shown here is derived from an EMBL/GenBank/DDBJ whole genome shotgun (WGS) entry which is preliminary data.</text>
</comment>
<evidence type="ECO:0000259" key="2">
    <source>
        <dbReference type="Pfam" id="PF02517"/>
    </source>
</evidence>
<dbReference type="Pfam" id="PF02517">
    <property type="entry name" value="Rce1-like"/>
    <property type="match status" value="1"/>
</dbReference>
<feature type="transmembrane region" description="Helical" evidence="1">
    <location>
        <begin position="60"/>
        <end position="76"/>
    </location>
</feature>
<organism evidence="3 4">
    <name type="scientific">Candidatus Lambdaproteobacteria bacterium RIFOXYD2_FULL_50_16</name>
    <dbReference type="NCBI Taxonomy" id="1817772"/>
    <lineage>
        <taxon>Bacteria</taxon>
        <taxon>Pseudomonadati</taxon>
        <taxon>Pseudomonadota</taxon>
        <taxon>Candidatus Lambdaproteobacteria</taxon>
    </lineage>
</organism>
<evidence type="ECO:0000256" key="1">
    <source>
        <dbReference type="SAM" id="Phobius"/>
    </source>
</evidence>
<sequence>MRAYFKESAHPVYGAWVALVMFVFYEILLVADPRALGNVRNAPEAWTRTLLYWVGVEPRYLTFVLITVSLLAIPWFHRHRASPPRLKVFGGLILEALAWGAVSGIWIRWILGNLFFSLGPQGMPLLTSMGLAIGAGLFEELFFRVLLTGALIWGISKIFRRPLPAALLAVLIASFFFSLSHYVGRLGDPFEFYSFMFRFMAGLWFTSLYITRGFALTALTHAFYDLYLVLGMA</sequence>
<protein>
    <recommendedName>
        <fullName evidence="2">CAAX prenyl protease 2/Lysostaphin resistance protein A-like domain-containing protein</fullName>
    </recommendedName>
</protein>
<gene>
    <name evidence="3" type="ORF">A2527_02820</name>
</gene>
<evidence type="ECO:0000313" key="3">
    <source>
        <dbReference type="EMBL" id="OGG97007.1"/>
    </source>
</evidence>
<evidence type="ECO:0000313" key="4">
    <source>
        <dbReference type="Proteomes" id="UP000178449"/>
    </source>
</evidence>
<feature type="transmembrane region" description="Helical" evidence="1">
    <location>
        <begin position="88"/>
        <end position="111"/>
    </location>
</feature>
<name>A0A1F6GFX0_9PROT</name>
<reference evidence="3 4" key="1">
    <citation type="journal article" date="2016" name="Nat. Commun.">
        <title>Thousands of microbial genomes shed light on interconnected biogeochemical processes in an aquifer system.</title>
        <authorList>
            <person name="Anantharaman K."/>
            <person name="Brown C.T."/>
            <person name="Hug L.A."/>
            <person name="Sharon I."/>
            <person name="Castelle C.J."/>
            <person name="Probst A.J."/>
            <person name="Thomas B.C."/>
            <person name="Singh A."/>
            <person name="Wilkins M.J."/>
            <person name="Karaoz U."/>
            <person name="Brodie E.L."/>
            <person name="Williams K.H."/>
            <person name="Hubbard S.S."/>
            <person name="Banfield J.F."/>
        </authorList>
    </citation>
    <scope>NUCLEOTIDE SEQUENCE [LARGE SCALE GENOMIC DNA]</scope>
</reference>
<dbReference type="GO" id="GO:0004175">
    <property type="term" value="F:endopeptidase activity"/>
    <property type="evidence" value="ECO:0007669"/>
    <property type="project" value="UniProtKB-ARBA"/>
</dbReference>
<dbReference type="GO" id="GO:0080120">
    <property type="term" value="P:CAAX-box protein maturation"/>
    <property type="evidence" value="ECO:0007669"/>
    <property type="project" value="UniProtKB-ARBA"/>
</dbReference>
<accession>A0A1F6GFX0</accession>
<feature type="transmembrane region" description="Helical" evidence="1">
    <location>
        <begin position="203"/>
        <end position="230"/>
    </location>
</feature>
<dbReference type="STRING" id="1817772.A2527_02820"/>
<feature type="transmembrane region" description="Helical" evidence="1">
    <location>
        <begin position="131"/>
        <end position="153"/>
    </location>
</feature>
<dbReference type="AlphaFoldDB" id="A0A1F6GFX0"/>
<dbReference type="InterPro" id="IPR003675">
    <property type="entry name" value="Rce1/LyrA-like_dom"/>
</dbReference>
<dbReference type="EMBL" id="MFNE01000006">
    <property type="protein sequence ID" value="OGG97007.1"/>
    <property type="molecule type" value="Genomic_DNA"/>
</dbReference>
<dbReference type="Proteomes" id="UP000178449">
    <property type="component" value="Unassembled WGS sequence"/>
</dbReference>
<proteinExistence type="predicted"/>
<feature type="transmembrane region" description="Helical" evidence="1">
    <location>
        <begin position="12"/>
        <end position="31"/>
    </location>
</feature>
<keyword evidence="1" id="KW-0472">Membrane</keyword>
<feature type="transmembrane region" description="Helical" evidence="1">
    <location>
        <begin position="165"/>
        <end position="183"/>
    </location>
</feature>
<keyword evidence="1" id="KW-1133">Transmembrane helix</keyword>
<feature type="domain" description="CAAX prenyl protease 2/Lysostaphin resistance protein A-like" evidence="2">
    <location>
        <begin position="124"/>
        <end position="226"/>
    </location>
</feature>